<protein>
    <submittedName>
        <fullName evidence="1">Uncharacterized protein</fullName>
    </submittedName>
</protein>
<dbReference type="EMBL" id="GBRH01220644">
    <property type="protein sequence ID" value="JAD77251.1"/>
    <property type="molecule type" value="Transcribed_RNA"/>
</dbReference>
<dbReference type="AlphaFoldDB" id="A0A0A9CNS9"/>
<reference evidence="1" key="1">
    <citation type="submission" date="2014-09" db="EMBL/GenBank/DDBJ databases">
        <authorList>
            <person name="Magalhaes I.L.F."/>
            <person name="Oliveira U."/>
            <person name="Santos F.R."/>
            <person name="Vidigal T.H.D.A."/>
            <person name="Brescovit A.D."/>
            <person name="Santos A.J."/>
        </authorList>
    </citation>
    <scope>NUCLEOTIDE SEQUENCE</scope>
    <source>
        <tissue evidence="1">Shoot tissue taken approximately 20 cm above the soil surface</tissue>
    </source>
</reference>
<proteinExistence type="predicted"/>
<accession>A0A0A9CNS9</accession>
<organism evidence="1">
    <name type="scientific">Arundo donax</name>
    <name type="common">Giant reed</name>
    <name type="synonym">Donax arundinaceus</name>
    <dbReference type="NCBI Taxonomy" id="35708"/>
    <lineage>
        <taxon>Eukaryota</taxon>
        <taxon>Viridiplantae</taxon>
        <taxon>Streptophyta</taxon>
        <taxon>Embryophyta</taxon>
        <taxon>Tracheophyta</taxon>
        <taxon>Spermatophyta</taxon>
        <taxon>Magnoliopsida</taxon>
        <taxon>Liliopsida</taxon>
        <taxon>Poales</taxon>
        <taxon>Poaceae</taxon>
        <taxon>PACMAD clade</taxon>
        <taxon>Arundinoideae</taxon>
        <taxon>Arundineae</taxon>
        <taxon>Arundo</taxon>
    </lineage>
</organism>
<sequence length="85" mass="10030">MACNDHRMMTNLFREKVEAFVWIVCFICLPKKGIKWLTTSPLCRRISRNSKCRYAKYPHKTIPPFPPLRCTINKVGILKIFKAFL</sequence>
<evidence type="ECO:0000313" key="1">
    <source>
        <dbReference type="EMBL" id="JAD77251.1"/>
    </source>
</evidence>
<reference evidence="1" key="2">
    <citation type="journal article" date="2015" name="Data Brief">
        <title>Shoot transcriptome of the giant reed, Arundo donax.</title>
        <authorList>
            <person name="Barrero R.A."/>
            <person name="Guerrero F.D."/>
            <person name="Moolhuijzen P."/>
            <person name="Goolsby J.A."/>
            <person name="Tidwell J."/>
            <person name="Bellgard S.E."/>
            <person name="Bellgard M.I."/>
        </authorList>
    </citation>
    <scope>NUCLEOTIDE SEQUENCE</scope>
    <source>
        <tissue evidence="1">Shoot tissue taken approximately 20 cm above the soil surface</tissue>
    </source>
</reference>
<name>A0A0A9CNS9_ARUDO</name>